<name>A0A5P3MTB4_NEIAN</name>
<dbReference type="InterPro" id="IPR031939">
    <property type="entry name" value="Adhesin_E-like"/>
</dbReference>
<keyword evidence="3" id="KW-1185">Reference proteome</keyword>
<dbReference type="Pfam" id="PF16747">
    <property type="entry name" value="Adhesin_E"/>
    <property type="match status" value="1"/>
</dbReference>
<dbReference type="EMBL" id="CP031699">
    <property type="protein sequence ID" value="QEY24843.1"/>
    <property type="molecule type" value="Genomic_DNA"/>
</dbReference>
<evidence type="ECO:0000259" key="1">
    <source>
        <dbReference type="Pfam" id="PF16747"/>
    </source>
</evidence>
<evidence type="ECO:0000313" key="3">
    <source>
        <dbReference type="Proteomes" id="UP000325536"/>
    </source>
</evidence>
<dbReference type="KEGG" id="naq:D0T90_10475"/>
<feature type="domain" description="Surface-adhesin protein E-like" evidence="1">
    <location>
        <begin position="19"/>
        <end position="119"/>
    </location>
</feature>
<reference evidence="2 3" key="1">
    <citation type="submission" date="2018-08" db="EMBL/GenBank/DDBJ databases">
        <title>Neisseria animalis ATCC 49930 complete genome.</title>
        <authorList>
            <person name="Veseli I.A."/>
            <person name="Mascarenhas dos Santos A.C."/>
            <person name="Buttler R."/>
            <person name="Pombert J.-F."/>
        </authorList>
    </citation>
    <scope>NUCLEOTIDE SEQUENCE [LARGE SCALE GENOMIC DNA]</scope>
    <source>
        <strain evidence="2 3">ATCC 49930</strain>
    </source>
</reference>
<proteinExistence type="predicted"/>
<dbReference type="Proteomes" id="UP000325536">
    <property type="component" value="Chromosome"/>
</dbReference>
<protein>
    <recommendedName>
        <fullName evidence="1">Surface-adhesin protein E-like domain-containing protein</fullName>
    </recommendedName>
</protein>
<organism evidence="2 3">
    <name type="scientific">Neisseria animalis</name>
    <dbReference type="NCBI Taxonomy" id="492"/>
    <lineage>
        <taxon>Bacteria</taxon>
        <taxon>Pseudomonadati</taxon>
        <taxon>Pseudomonadota</taxon>
        <taxon>Betaproteobacteria</taxon>
        <taxon>Neisseriales</taxon>
        <taxon>Neisseriaceae</taxon>
        <taxon>Neisseria</taxon>
    </lineage>
</organism>
<dbReference type="AlphaFoldDB" id="A0A5P3MTB4"/>
<evidence type="ECO:0000313" key="2">
    <source>
        <dbReference type="EMBL" id="QEY24843.1"/>
    </source>
</evidence>
<gene>
    <name evidence="2" type="ORF">D0T90_10475</name>
</gene>
<accession>A0A5P3MTB4</accession>
<sequence>MLSGKPAAPRGDWIQATDGTYVKKSSVYLLKNGRRTAQLMKVYGHSKMYDNNGATYRYAVFETEFDCLSWNRQRKLDATALSAPEYTAENIVGKLPFSKEWDSYREGSIGDYQWRAVCRL</sequence>